<proteinExistence type="predicted"/>
<keyword evidence="1" id="KW-0472">Membrane</keyword>
<feature type="transmembrane region" description="Helical" evidence="1">
    <location>
        <begin position="30"/>
        <end position="47"/>
    </location>
</feature>
<gene>
    <name evidence="2" type="ORF">EFW17_09175</name>
</gene>
<comment type="caution">
    <text evidence="2">The sequence shown here is derived from an EMBL/GenBank/DDBJ whole genome shotgun (WGS) entry which is preliminary data.</text>
</comment>
<reference evidence="2 3" key="1">
    <citation type="submission" date="2018-11" db="EMBL/GenBank/DDBJ databases">
        <title>The genome draft of YIM 96095.</title>
        <authorList>
            <person name="Tang S.-K."/>
            <person name="Chunyu W.-X."/>
            <person name="Feng Y.-Z."/>
        </authorList>
    </citation>
    <scope>NUCLEOTIDE SEQUENCE [LARGE SCALE GENOMIC DNA]</scope>
    <source>
        <strain evidence="2 3">YIM 96095</strain>
    </source>
</reference>
<feature type="transmembrane region" description="Helical" evidence="1">
    <location>
        <begin position="68"/>
        <end position="90"/>
    </location>
</feature>
<dbReference type="AlphaFoldDB" id="A0A3N0EBN7"/>
<dbReference type="EMBL" id="RJMB01000007">
    <property type="protein sequence ID" value="RNL85250.1"/>
    <property type="molecule type" value="Genomic_DNA"/>
</dbReference>
<feature type="transmembrane region" description="Helical" evidence="1">
    <location>
        <begin position="102"/>
        <end position="123"/>
    </location>
</feature>
<evidence type="ECO:0008006" key="4">
    <source>
        <dbReference type="Google" id="ProtNLM"/>
    </source>
</evidence>
<name>A0A3N0EBN7_9ACTN</name>
<accession>A0A3N0EBN7</accession>
<keyword evidence="1" id="KW-1133">Transmembrane helix</keyword>
<organism evidence="2 3">
    <name type="scientific">Halostreptopolyspora alba</name>
    <dbReference type="NCBI Taxonomy" id="2487137"/>
    <lineage>
        <taxon>Bacteria</taxon>
        <taxon>Bacillati</taxon>
        <taxon>Actinomycetota</taxon>
        <taxon>Actinomycetes</taxon>
        <taxon>Streptosporangiales</taxon>
        <taxon>Nocardiopsidaceae</taxon>
        <taxon>Halostreptopolyspora</taxon>
    </lineage>
</organism>
<sequence length="136" mass="14437">MVAALWAVCLVGLVLWALLGGPAGIDAGWWVLYAVWLLPFVVLRSMTRGVAERPVARLDEREAKLRGRYLAIGYYTALCAGFAVAVYLVALSHADPTALARGAQLLLVAMGMAAAVPTVALGWTAPDDDPEDLETA</sequence>
<evidence type="ECO:0000313" key="3">
    <source>
        <dbReference type="Proteomes" id="UP000269198"/>
    </source>
</evidence>
<evidence type="ECO:0000313" key="2">
    <source>
        <dbReference type="EMBL" id="RNL85250.1"/>
    </source>
</evidence>
<protein>
    <recommendedName>
        <fullName evidence="4">DUF2178 domain-containing protein</fullName>
    </recommendedName>
</protein>
<keyword evidence="3" id="KW-1185">Reference proteome</keyword>
<evidence type="ECO:0000256" key="1">
    <source>
        <dbReference type="SAM" id="Phobius"/>
    </source>
</evidence>
<keyword evidence="1" id="KW-0812">Transmembrane</keyword>
<dbReference type="Proteomes" id="UP000269198">
    <property type="component" value="Unassembled WGS sequence"/>
</dbReference>